<keyword evidence="2" id="KW-0547">Nucleotide-binding</keyword>
<evidence type="ECO:0000313" key="5">
    <source>
        <dbReference type="EMBL" id="OGM21435.1"/>
    </source>
</evidence>
<accession>A0A1F7Y4F5</accession>
<evidence type="ECO:0000256" key="1">
    <source>
        <dbReference type="ARBA" id="ARBA00007837"/>
    </source>
</evidence>
<comment type="caution">
    <text evidence="5">The sequence shown here is derived from an EMBL/GenBank/DDBJ whole genome shotgun (WGS) entry which is preliminary data.</text>
</comment>
<dbReference type="GO" id="GO:0008986">
    <property type="term" value="F:pyruvate, water dikinase activity"/>
    <property type="evidence" value="ECO:0007669"/>
    <property type="project" value="InterPro"/>
</dbReference>
<dbReference type="PROSITE" id="PS00370">
    <property type="entry name" value="PEP_ENZYMES_PHOS_SITE"/>
    <property type="match status" value="1"/>
</dbReference>
<evidence type="ECO:0000256" key="3">
    <source>
        <dbReference type="ARBA" id="ARBA00022840"/>
    </source>
</evidence>
<dbReference type="InterPro" id="IPR036637">
    <property type="entry name" value="Phosphohistidine_dom_sf"/>
</dbReference>
<dbReference type="SUPFAM" id="SSF52009">
    <property type="entry name" value="Phosphohistidine domain"/>
    <property type="match status" value="1"/>
</dbReference>
<evidence type="ECO:0000259" key="4">
    <source>
        <dbReference type="Pfam" id="PF00391"/>
    </source>
</evidence>
<keyword evidence="3" id="KW-0067">ATP-binding</keyword>
<dbReference type="EMBL" id="MGGE01000016">
    <property type="protein sequence ID" value="OGM21435.1"/>
    <property type="molecule type" value="Genomic_DNA"/>
</dbReference>
<feature type="domain" description="PEP-utilising enzyme mobile" evidence="4">
    <location>
        <begin position="426"/>
        <end position="495"/>
    </location>
</feature>
<dbReference type="PANTHER" id="PTHR43030:SF1">
    <property type="entry name" value="PHOSPHOENOLPYRUVATE SYNTHASE"/>
    <property type="match status" value="1"/>
</dbReference>
<reference evidence="5 6" key="1">
    <citation type="journal article" date="2016" name="Nat. Commun.">
        <title>Thousands of microbial genomes shed light on interconnected biogeochemical processes in an aquifer system.</title>
        <authorList>
            <person name="Anantharaman K."/>
            <person name="Brown C.T."/>
            <person name="Hug L.A."/>
            <person name="Sharon I."/>
            <person name="Castelle C.J."/>
            <person name="Probst A.J."/>
            <person name="Thomas B.C."/>
            <person name="Singh A."/>
            <person name="Wilkins M.J."/>
            <person name="Karaoz U."/>
            <person name="Brodie E.L."/>
            <person name="Williams K.H."/>
            <person name="Hubbard S.S."/>
            <person name="Banfield J.F."/>
        </authorList>
    </citation>
    <scope>NUCLEOTIDE SEQUENCE [LARGE SCALE GENOMIC DNA]</scope>
</reference>
<dbReference type="InterPro" id="IPR006319">
    <property type="entry name" value="PEP_synth"/>
</dbReference>
<evidence type="ECO:0000256" key="2">
    <source>
        <dbReference type="ARBA" id="ARBA00022741"/>
    </source>
</evidence>
<dbReference type="InterPro" id="IPR008279">
    <property type="entry name" value="PEP-util_enz_mobile_dom"/>
</dbReference>
<dbReference type="Proteomes" id="UP000178419">
    <property type="component" value="Unassembled WGS sequence"/>
</dbReference>
<protein>
    <recommendedName>
        <fullName evidence="4">PEP-utilising enzyme mobile domain-containing protein</fullName>
    </recommendedName>
</protein>
<dbReference type="AlphaFoldDB" id="A0A1F7Y4F5"/>
<dbReference type="InterPro" id="IPR018274">
    <property type="entry name" value="PEP_util_AS"/>
</dbReference>
<dbReference type="GO" id="GO:0005524">
    <property type="term" value="F:ATP binding"/>
    <property type="evidence" value="ECO:0007669"/>
    <property type="project" value="UniProtKB-KW"/>
</dbReference>
<organism evidence="5 6">
    <name type="scientific">Candidatus Woesebacteria bacterium RIFCSPHIGHO2_01_FULL_38_9</name>
    <dbReference type="NCBI Taxonomy" id="1802492"/>
    <lineage>
        <taxon>Bacteria</taxon>
        <taxon>Candidatus Woeseibacteriota</taxon>
    </lineage>
</organism>
<dbReference type="Pfam" id="PF00391">
    <property type="entry name" value="PEP-utilizers"/>
    <property type="match status" value="1"/>
</dbReference>
<gene>
    <name evidence="5" type="ORF">A2714_02745</name>
</gene>
<name>A0A1F7Y4F5_9BACT</name>
<dbReference type="Gene3D" id="3.50.30.10">
    <property type="entry name" value="Phosphohistidine domain"/>
    <property type="match status" value="1"/>
</dbReference>
<comment type="similarity">
    <text evidence="1">Belongs to the PEP-utilizing enzyme family.</text>
</comment>
<sequence>MKILLKKIKTKKWNFYVTRKFNWFVQNTQILANSQKTLLRDVGFDSSQDNYLILNGDEYYTDEESEKYFNLFENLFNIDSNFFVKFANKEFEIVKKIEKFKKSLNKINVSKLSNKNLANLILEFQEYYTLSFVPAFSRPDDYLEAKVKELIENELKLSGKKVDYIFSKVATYPSLGRLAYTNEPLNLLEITKLIKDGTFSLEKLPPKIMRKLEKHKENYSWMKSPVSVELTHFNKEEYLERLKNLVDQDVLGKIEKIKNVRKLDALNYKEVIRKYKFSPQLKKLCEAVRKFIFLRTYTTEISDNLFYEARKILLNEVAKRLNFTTEDIVMLNSSEISTFILNPSNQVKEIIKERYKGYAIIWMNGITYINFGNLANKLQGDIAKLFKKTKGYKAGNVFIKGTPASLGVVQGKAKILPSYKEVSKVEKGDILVTSMTTPDYIIAMEKAAAFVTDEGGITCHAAIIAREFGVPCIVGTINATKVLKDGDMVEVDANIGTVKILR</sequence>
<proteinExistence type="inferred from homology"/>
<evidence type="ECO:0000313" key="6">
    <source>
        <dbReference type="Proteomes" id="UP000178419"/>
    </source>
</evidence>
<dbReference type="PANTHER" id="PTHR43030">
    <property type="entry name" value="PHOSPHOENOLPYRUVATE SYNTHASE"/>
    <property type="match status" value="1"/>
</dbReference>